<feature type="region of interest" description="Disordered" evidence="1">
    <location>
        <begin position="1"/>
        <end position="21"/>
    </location>
</feature>
<evidence type="ECO:0000313" key="3">
    <source>
        <dbReference type="Proteomes" id="UP000184501"/>
    </source>
</evidence>
<sequence length="108" mass="12400">MGLFDRFRRSRGSAPARGATDADITHLTEWARSRRGVEAYVEPRTTVTETTVVLIAHDGEWTRRRVAGPEAAAKWARKLAIPLYDVQKVGYPQRMRDYTARQRARRTD</sequence>
<dbReference type="OrthoDB" id="5192422at2"/>
<proteinExistence type="predicted"/>
<organism evidence="2 3">
    <name type="scientific">Streptoalloteichus hindustanus</name>
    <dbReference type="NCBI Taxonomy" id="2017"/>
    <lineage>
        <taxon>Bacteria</taxon>
        <taxon>Bacillati</taxon>
        <taxon>Actinomycetota</taxon>
        <taxon>Actinomycetes</taxon>
        <taxon>Pseudonocardiales</taxon>
        <taxon>Pseudonocardiaceae</taxon>
        <taxon>Streptoalloteichus</taxon>
    </lineage>
</organism>
<accession>A0A1M5BTQ0</accession>
<dbReference type="AlphaFoldDB" id="A0A1M5BTQ0"/>
<dbReference type="EMBL" id="FQVN01000003">
    <property type="protein sequence ID" value="SHF45933.1"/>
    <property type="molecule type" value="Genomic_DNA"/>
</dbReference>
<keyword evidence="3" id="KW-1185">Reference proteome</keyword>
<reference evidence="2 3" key="1">
    <citation type="submission" date="2016-11" db="EMBL/GenBank/DDBJ databases">
        <authorList>
            <person name="Jaros S."/>
            <person name="Januszkiewicz K."/>
            <person name="Wedrychowicz H."/>
        </authorList>
    </citation>
    <scope>NUCLEOTIDE SEQUENCE [LARGE SCALE GENOMIC DNA]</scope>
    <source>
        <strain evidence="2 3">DSM 44523</strain>
    </source>
</reference>
<dbReference type="STRING" id="2017.SAMN05444320_103730"/>
<name>A0A1M5BTQ0_STRHI</name>
<dbReference type="Proteomes" id="UP000184501">
    <property type="component" value="Unassembled WGS sequence"/>
</dbReference>
<protein>
    <submittedName>
        <fullName evidence="2">Uncharacterized protein</fullName>
    </submittedName>
</protein>
<evidence type="ECO:0000256" key="1">
    <source>
        <dbReference type="SAM" id="MobiDB-lite"/>
    </source>
</evidence>
<dbReference type="RefSeq" id="WP_073482414.1">
    <property type="nucleotide sequence ID" value="NZ_FQVN01000003.1"/>
</dbReference>
<evidence type="ECO:0000313" key="2">
    <source>
        <dbReference type="EMBL" id="SHF45933.1"/>
    </source>
</evidence>
<gene>
    <name evidence="2" type="ORF">SAMN05444320_103730</name>
</gene>